<evidence type="ECO:0000313" key="2">
    <source>
        <dbReference type="EMBL" id="PNF35959.1"/>
    </source>
</evidence>
<dbReference type="GO" id="GO:0003676">
    <property type="term" value="F:nucleic acid binding"/>
    <property type="evidence" value="ECO:0007669"/>
    <property type="project" value="InterPro"/>
</dbReference>
<dbReference type="PANTHER" id="PTHR46060">
    <property type="entry name" value="MARINER MOS1 TRANSPOSASE-LIKE PROTEIN"/>
    <property type="match status" value="1"/>
</dbReference>
<dbReference type="InParanoid" id="A0A2J7R549"/>
<gene>
    <name evidence="2" type="ORF">B7P43_G03521</name>
</gene>
<dbReference type="Proteomes" id="UP000235965">
    <property type="component" value="Unassembled WGS sequence"/>
</dbReference>
<protein>
    <recommendedName>
        <fullName evidence="4">Histone-lysine N-methyltransferase SETMAR</fullName>
    </recommendedName>
</protein>
<dbReference type="InterPro" id="IPR052709">
    <property type="entry name" value="Transposase-MT_Hybrid"/>
</dbReference>
<proteinExistence type="predicted"/>
<evidence type="ECO:0008006" key="4">
    <source>
        <dbReference type="Google" id="ProtNLM"/>
    </source>
</evidence>
<dbReference type="InterPro" id="IPR036397">
    <property type="entry name" value="RNaseH_sf"/>
</dbReference>
<dbReference type="AlphaFoldDB" id="A0A2J7R549"/>
<dbReference type="STRING" id="105785.A0A2J7R549"/>
<dbReference type="EMBL" id="NEVH01007395">
    <property type="protein sequence ID" value="PNF35959.1"/>
    <property type="molecule type" value="Genomic_DNA"/>
</dbReference>
<accession>A0A2J7R549</accession>
<comment type="caution">
    <text evidence="2">The sequence shown here is derived from an EMBL/GenBank/DDBJ whole genome shotgun (WGS) entry which is preliminary data.</text>
</comment>
<evidence type="ECO:0000256" key="1">
    <source>
        <dbReference type="SAM" id="MobiDB-lite"/>
    </source>
</evidence>
<dbReference type="OrthoDB" id="10065579at2759"/>
<keyword evidence="3" id="KW-1185">Reference proteome</keyword>
<feature type="region of interest" description="Disordered" evidence="1">
    <location>
        <begin position="45"/>
        <end position="65"/>
    </location>
</feature>
<evidence type="ECO:0000313" key="3">
    <source>
        <dbReference type="Proteomes" id="UP000235965"/>
    </source>
</evidence>
<sequence>MIRFLWLEGVSGAEIHCRLSAQYGDSALPRRSVYERVERFKIGRRSVTHEGGAAHPSTSTTDEKIQQAREMELANRRVTIDEIADLLTNNLKPAIRTKRRGLLSKKVLLLHDSARPRMAGQTVETINHLDFEVLEHPAYSPDLAPSDYHLFGPLRNALRSRQFSTDQVVLEAVHKLLRHQPKPSSWREYAIRMCFKH</sequence>
<organism evidence="2 3">
    <name type="scientific">Cryptotermes secundus</name>
    <dbReference type="NCBI Taxonomy" id="105785"/>
    <lineage>
        <taxon>Eukaryota</taxon>
        <taxon>Metazoa</taxon>
        <taxon>Ecdysozoa</taxon>
        <taxon>Arthropoda</taxon>
        <taxon>Hexapoda</taxon>
        <taxon>Insecta</taxon>
        <taxon>Pterygota</taxon>
        <taxon>Neoptera</taxon>
        <taxon>Polyneoptera</taxon>
        <taxon>Dictyoptera</taxon>
        <taxon>Blattodea</taxon>
        <taxon>Blattoidea</taxon>
        <taxon>Termitoidae</taxon>
        <taxon>Kalotermitidae</taxon>
        <taxon>Cryptotermitinae</taxon>
        <taxon>Cryptotermes</taxon>
    </lineage>
</organism>
<name>A0A2J7R549_9NEOP</name>
<dbReference type="PANTHER" id="PTHR46060:SF1">
    <property type="entry name" value="MARINER MOS1 TRANSPOSASE-LIKE PROTEIN"/>
    <property type="match status" value="1"/>
</dbReference>
<dbReference type="Gene3D" id="3.30.420.10">
    <property type="entry name" value="Ribonuclease H-like superfamily/Ribonuclease H"/>
    <property type="match status" value="1"/>
</dbReference>
<reference evidence="2 3" key="1">
    <citation type="submission" date="2017-12" db="EMBL/GenBank/DDBJ databases">
        <title>Hemimetabolous genomes reveal molecular basis of termite eusociality.</title>
        <authorList>
            <person name="Harrison M.C."/>
            <person name="Jongepier E."/>
            <person name="Robertson H.M."/>
            <person name="Arning N."/>
            <person name="Bitard-Feildel T."/>
            <person name="Chao H."/>
            <person name="Childers C.P."/>
            <person name="Dinh H."/>
            <person name="Doddapaneni H."/>
            <person name="Dugan S."/>
            <person name="Gowin J."/>
            <person name="Greiner C."/>
            <person name="Han Y."/>
            <person name="Hu H."/>
            <person name="Hughes D.S.T."/>
            <person name="Huylmans A.-K."/>
            <person name="Kemena C."/>
            <person name="Kremer L.P.M."/>
            <person name="Lee S.L."/>
            <person name="Lopez-Ezquerra A."/>
            <person name="Mallet L."/>
            <person name="Monroy-Kuhn J.M."/>
            <person name="Moser A."/>
            <person name="Murali S.C."/>
            <person name="Muzny D.M."/>
            <person name="Otani S."/>
            <person name="Piulachs M.-D."/>
            <person name="Poelchau M."/>
            <person name="Qu J."/>
            <person name="Schaub F."/>
            <person name="Wada-Katsumata A."/>
            <person name="Worley K.C."/>
            <person name="Xie Q."/>
            <person name="Ylla G."/>
            <person name="Poulsen M."/>
            <person name="Gibbs R.A."/>
            <person name="Schal C."/>
            <person name="Richards S."/>
            <person name="Belles X."/>
            <person name="Korb J."/>
            <person name="Bornberg-Bauer E."/>
        </authorList>
    </citation>
    <scope>NUCLEOTIDE SEQUENCE [LARGE SCALE GENOMIC DNA]</scope>
    <source>
        <tissue evidence="2">Whole body</tissue>
    </source>
</reference>